<dbReference type="Proteomes" id="UP000251047">
    <property type="component" value="Unassembled WGS sequence"/>
</dbReference>
<feature type="coiled-coil region" evidence="1">
    <location>
        <begin position="474"/>
        <end position="512"/>
    </location>
</feature>
<evidence type="ECO:0000256" key="2">
    <source>
        <dbReference type="SAM" id="Phobius"/>
    </source>
</evidence>
<dbReference type="EMBL" id="PHQP01000061">
    <property type="protein sequence ID" value="RAV33578.1"/>
    <property type="molecule type" value="Genomic_DNA"/>
</dbReference>
<feature type="domain" description="TPM" evidence="3">
    <location>
        <begin position="106"/>
        <end position="219"/>
    </location>
</feature>
<keyword evidence="2" id="KW-0472">Membrane</keyword>
<keyword evidence="2" id="KW-1133">Transmembrane helix</keyword>
<dbReference type="Gene3D" id="3.10.310.50">
    <property type="match status" value="1"/>
</dbReference>
<reference evidence="4 5" key="1">
    <citation type="journal article" date="2018" name="Syst. Appl. Microbiol.">
        <title>Corynebacterium heidelbergense sp. nov., isolated from the preen glands of Egyptian geese (Alopochen aegyptiacus).</title>
        <authorList>
            <person name="Braun M.S."/>
            <person name="Wang E."/>
            <person name="Zimmermann S."/>
            <person name="Wink M."/>
        </authorList>
    </citation>
    <scope>NUCLEOTIDE SEQUENCE [LARGE SCALE GENOMIC DNA]</scope>
    <source>
        <strain evidence="4 5">DSM 104638</strain>
    </source>
</reference>
<dbReference type="AlphaFoldDB" id="A0A364VAE2"/>
<dbReference type="Pfam" id="PF04536">
    <property type="entry name" value="TPM_phosphatase"/>
    <property type="match status" value="1"/>
</dbReference>
<proteinExistence type="predicted"/>
<keyword evidence="2" id="KW-0812">Transmembrane</keyword>
<evidence type="ECO:0000256" key="1">
    <source>
        <dbReference type="SAM" id="Coils"/>
    </source>
</evidence>
<organism evidence="4 5">
    <name type="scientific">Corynebacterium heidelbergense</name>
    <dbReference type="NCBI Taxonomy" id="2055947"/>
    <lineage>
        <taxon>Bacteria</taxon>
        <taxon>Bacillati</taxon>
        <taxon>Actinomycetota</taxon>
        <taxon>Actinomycetes</taxon>
        <taxon>Mycobacteriales</taxon>
        <taxon>Corynebacteriaceae</taxon>
        <taxon>Corynebacterium</taxon>
    </lineage>
</organism>
<sequence length="670" mass="71112">MVVPMKRSAPAKPPSPRLTAATAARVASTVILGMGLGLGLGLVGPGVANGMPLATAAETAPIPRGTAAMLAQETATATTLAQGTTAATTLAQGTATATDVRLDSQVVDKSKVLSPSERDEIAGMLRQGVSKSNIKLYIVFVPSIPTENPVAYAQQLRSQVRTNNTMVLVTGTQDRRVGTDWGASVSKTTAGEIKDAAVKKFADDDFNAGAQAAARKVAKKTDPATLGWMGAAGVAVVGGGAGAFWWSKRRRKERETQQFEAAKSLSPTATDDLARQPTPVLWKLAQDELQSTDESIRKGEQEYATAQEEFGSERTRSLARAVQHSREALNRAHGIHQQLRIDPHRDENEVRQLLVDIISTCGSADEQLNGEAENFSALRRELIDAPKLLGELTQRIVDARARIAPAEHTLEQLKQRLGEQQVKSIADNPAIAKASVDAAEEAVGHGRELAAKPAGQQAGLVDAISAARMALGQADSLLTAVEHAEERLSAARTNLTALIAEVEDEIREAEGLLAGQADIDRKGLSDAATAAKKAVAKARQSGDTDPLGSYSALLEADSALDVELDEARGADNDYRRTIEMVDRTLSDVDQYIRAVESTIHTRGSMIGVDARTAAQSARAQLDAAAQVRAADPKAALAHAQSASQLAREATQLVEHDMEEFSRRNNYYGGG</sequence>
<protein>
    <submittedName>
        <fullName evidence="4">DUF5129 domain-containing protein</fullName>
    </submittedName>
</protein>
<accession>A0A364VAE2</accession>
<evidence type="ECO:0000313" key="4">
    <source>
        <dbReference type="EMBL" id="RAV33578.1"/>
    </source>
</evidence>
<dbReference type="InterPro" id="IPR007621">
    <property type="entry name" value="TPM_dom"/>
</dbReference>
<feature type="transmembrane region" description="Helical" evidence="2">
    <location>
        <begin position="226"/>
        <end position="246"/>
    </location>
</feature>
<name>A0A364VAE2_9CORY</name>
<evidence type="ECO:0000313" key="5">
    <source>
        <dbReference type="Proteomes" id="UP000251047"/>
    </source>
</evidence>
<gene>
    <name evidence="4" type="ORF">CWC39_07695</name>
</gene>
<comment type="caution">
    <text evidence="4">The sequence shown here is derived from an EMBL/GenBank/DDBJ whole genome shotgun (WGS) entry which is preliminary data.</text>
</comment>
<keyword evidence="1" id="KW-0175">Coiled coil</keyword>
<dbReference type="OrthoDB" id="5105562at2"/>
<evidence type="ECO:0000259" key="3">
    <source>
        <dbReference type="Pfam" id="PF04536"/>
    </source>
</evidence>